<accession>A0ABU3S8C6</accession>
<protein>
    <submittedName>
        <fullName evidence="2">GNAT family N-acetyltransferase</fullName>
        <ecNumber evidence="2">2.3.1.-</ecNumber>
    </submittedName>
</protein>
<proteinExistence type="predicted"/>
<dbReference type="PANTHER" id="PTHR47237">
    <property type="entry name" value="SLL0310 PROTEIN"/>
    <property type="match status" value="1"/>
</dbReference>
<dbReference type="InterPro" id="IPR016181">
    <property type="entry name" value="Acyl_CoA_acyltransferase"/>
</dbReference>
<organism evidence="2 3">
    <name type="scientific">Bosea rubneri</name>
    <dbReference type="NCBI Taxonomy" id="3075434"/>
    <lineage>
        <taxon>Bacteria</taxon>
        <taxon>Pseudomonadati</taxon>
        <taxon>Pseudomonadota</taxon>
        <taxon>Alphaproteobacteria</taxon>
        <taxon>Hyphomicrobiales</taxon>
        <taxon>Boseaceae</taxon>
        <taxon>Bosea</taxon>
    </lineage>
</organism>
<dbReference type="CDD" id="cd04301">
    <property type="entry name" value="NAT_SF"/>
    <property type="match status" value="1"/>
</dbReference>
<dbReference type="EMBL" id="JAWDID010000018">
    <property type="protein sequence ID" value="MDU0340956.1"/>
    <property type="molecule type" value="Genomic_DNA"/>
</dbReference>
<reference evidence="2 3" key="1">
    <citation type="submission" date="2023-09" db="EMBL/GenBank/DDBJ databases">
        <title>Whole genome shotgun sequencing (WGS) of Bosea sp. ZW T0_25, isolated from stored onions (Allium cepa).</title>
        <authorList>
            <person name="Stoll D.A."/>
            <person name="Huch M."/>
        </authorList>
    </citation>
    <scope>NUCLEOTIDE SEQUENCE [LARGE SCALE GENOMIC DNA]</scope>
    <source>
        <strain evidence="2 3">ZW T0_25</strain>
    </source>
</reference>
<dbReference type="Pfam" id="PF13508">
    <property type="entry name" value="Acetyltransf_7"/>
    <property type="match status" value="1"/>
</dbReference>
<dbReference type="RefSeq" id="WP_316018797.1">
    <property type="nucleotide sequence ID" value="NZ_JAWDID010000018.1"/>
</dbReference>
<keyword evidence="3" id="KW-1185">Reference proteome</keyword>
<evidence type="ECO:0000313" key="3">
    <source>
        <dbReference type="Proteomes" id="UP001254257"/>
    </source>
</evidence>
<comment type="caution">
    <text evidence="2">The sequence shown here is derived from an EMBL/GenBank/DDBJ whole genome shotgun (WGS) entry which is preliminary data.</text>
</comment>
<gene>
    <name evidence="2" type="ORF">RKE40_13730</name>
</gene>
<dbReference type="Pfam" id="PF18014">
    <property type="entry name" value="Acetyltransf_18"/>
    <property type="match status" value="1"/>
</dbReference>
<dbReference type="InterPro" id="IPR041496">
    <property type="entry name" value="YitH/HolE_GNAT"/>
</dbReference>
<dbReference type="Proteomes" id="UP001254257">
    <property type="component" value="Unassembled WGS sequence"/>
</dbReference>
<dbReference type="InterPro" id="IPR000182">
    <property type="entry name" value="GNAT_dom"/>
</dbReference>
<dbReference type="Gene3D" id="3.40.630.90">
    <property type="match status" value="1"/>
</dbReference>
<evidence type="ECO:0000313" key="2">
    <source>
        <dbReference type="EMBL" id="MDU0340956.1"/>
    </source>
</evidence>
<dbReference type="PROSITE" id="PS51186">
    <property type="entry name" value="GNAT"/>
    <property type="match status" value="1"/>
</dbReference>
<dbReference type="GO" id="GO:0016746">
    <property type="term" value="F:acyltransferase activity"/>
    <property type="evidence" value="ECO:0007669"/>
    <property type="project" value="UniProtKB-KW"/>
</dbReference>
<evidence type="ECO:0000259" key="1">
    <source>
        <dbReference type="PROSITE" id="PS51186"/>
    </source>
</evidence>
<dbReference type="PANTHER" id="PTHR47237:SF2">
    <property type="entry name" value="BLL4206 PROTEIN"/>
    <property type="match status" value="1"/>
</dbReference>
<feature type="domain" description="N-acetyltransferase" evidence="1">
    <location>
        <begin position="8"/>
        <end position="142"/>
    </location>
</feature>
<dbReference type="SUPFAM" id="SSF55729">
    <property type="entry name" value="Acyl-CoA N-acyltransferases (Nat)"/>
    <property type="match status" value="1"/>
</dbReference>
<keyword evidence="2" id="KW-0012">Acyltransferase</keyword>
<dbReference type="EC" id="2.3.1.-" evidence="2"/>
<name>A0ABU3S8C6_9HYPH</name>
<sequence>MPNTVGAAHLRALTPDDLDACHSLSRQVGWAHRREDWALVLGLGQGLAAIAAGEVVGTAMWWTFGSGHASLGSIIVAPERQGAGLGKLLMQGLLDATGGRSRGLIATEQGRLLYAKYGFEPVGTVLQHQGPAPAVGVPPLGPGETLRLATEADLPVLAALDEAATGLPRAPVLSALLGRGEAYLLERDGVAAGFSVLRRHGLGWLIGPVAAVDDRAARCLIAHGLAARPGEFIRVDVPAPTGLGSWLTELGLPEADTGLAMRCGERPAPPGPARLFALVNQALG</sequence>
<keyword evidence="2" id="KW-0808">Transferase</keyword>
<dbReference type="InterPro" id="IPR052729">
    <property type="entry name" value="Acyl/Acetyltrans_Enzymes"/>
</dbReference>
<dbReference type="Gene3D" id="3.40.630.30">
    <property type="match status" value="1"/>
</dbReference>